<evidence type="ECO:0000313" key="2">
    <source>
        <dbReference type="WBParaSite" id="nRc.2.0.1.t44520-RA"/>
    </source>
</evidence>
<evidence type="ECO:0000313" key="1">
    <source>
        <dbReference type="Proteomes" id="UP000887565"/>
    </source>
</evidence>
<protein>
    <submittedName>
        <fullName evidence="2">Uncharacterized protein</fullName>
    </submittedName>
</protein>
<reference evidence="2" key="1">
    <citation type="submission" date="2022-11" db="UniProtKB">
        <authorList>
            <consortium name="WormBaseParasite"/>
        </authorList>
    </citation>
    <scope>IDENTIFICATION</scope>
</reference>
<dbReference type="WBParaSite" id="nRc.2.0.1.t44520-RA">
    <property type="protein sequence ID" value="nRc.2.0.1.t44520-RA"/>
    <property type="gene ID" value="nRc.2.0.1.g44520"/>
</dbReference>
<keyword evidence="1" id="KW-1185">Reference proteome</keyword>
<name>A0A915L1D2_ROMCU</name>
<sequence>MVDEFKHLEVGSVDEIVWKRDLIKGCDEPGMSSKSSSSVAQLNFVEAGCVIETSGNKYGIMWFIISSERDRRDEKGVGLSEDANRLKSELDANLSNGTKFKNIYNLENEFVEIDHNDHNFRQILGQIIKDCFILKKFLIEYSHDYQSPVPPWYRCRTHH</sequence>
<dbReference type="Proteomes" id="UP000887565">
    <property type="component" value="Unplaced"/>
</dbReference>
<organism evidence="1 2">
    <name type="scientific">Romanomermis culicivorax</name>
    <name type="common">Nematode worm</name>
    <dbReference type="NCBI Taxonomy" id="13658"/>
    <lineage>
        <taxon>Eukaryota</taxon>
        <taxon>Metazoa</taxon>
        <taxon>Ecdysozoa</taxon>
        <taxon>Nematoda</taxon>
        <taxon>Enoplea</taxon>
        <taxon>Dorylaimia</taxon>
        <taxon>Mermithida</taxon>
        <taxon>Mermithoidea</taxon>
        <taxon>Mermithidae</taxon>
        <taxon>Romanomermis</taxon>
    </lineage>
</organism>
<accession>A0A915L1D2</accession>
<proteinExistence type="predicted"/>
<dbReference type="AlphaFoldDB" id="A0A915L1D2"/>